<feature type="domain" description="DUF4795" evidence="2">
    <location>
        <begin position="88"/>
        <end position="237"/>
    </location>
</feature>
<evidence type="ECO:0000256" key="1">
    <source>
        <dbReference type="SAM" id="Coils"/>
    </source>
</evidence>
<sequence length="243" mass="27581">IDECNELVKQKVGIGWYEDSKKLQASMSELDGKMSVCTQQLEGVDNTLTQFIEHTEPLHNQIALIEKELGELQVTANTGAPVVETFSQDLSGLTDLYNKIQIIQGDMENLNQTTTRLMDDREERKLHIGALLEQIEVLKNIKADREDLEEALADKADDITVNRKVSQDQFDAVCDDLSRGLEEAQGKLTLQEGEWHQKLSDLQKDIESKLDKIEITPLKDFVNSKLKALQERFESSCKHAQRI</sequence>
<dbReference type="InterPro" id="IPR032013">
    <property type="entry name" value="DUF4795"/>
</dbReference>
<reference evidence="3" key="2">
    <citation type="submission" date="2023-05" db="EMBL/GenBank/DDBJ databases">
        <authorList>
            <person name="Fouks B."/>
        </authorList>
    </citation>
    <scope>NUCLEOTIDE SEQUENCE</scope>
    <source>
        <strain evidence="3">Stay&amp;Tobe</strain>
        <tissue evidence="3">Testes</tissue>
    </source>
</reference>
<protein>
    <recommendedName>
        <fullName evidence="2">DUF4795 domain-containing protein</fullName>
    </recommendedName>
</protein>
<accession>A0AAD7ZNN4</accession>
<gene>
    <name evidence="3" type="ORF">L9F63_021978</name>
</gene>
<dbReference type="PANTHER" id="PTHR47080">
    <property type="entry name" value="CHROMOSOME 16 OPEN READING FRAME 96"/>
    <property type="match status" value="1"/>
</dbReference>
<evidence type="ECO:0000313" key="4">
    <source>
        <dbReference type="Proteomes" id="UP001233999"/>
    </source>
</evidence>
<evidence type="ECO:0000259" key="2">
    <source>
        <dbReference type="Pfam" id="PF16043"/>
    </source>
</evidence>
<dbReference type="Proteomes" id="UP001233999">
    <property type="component" value="Unassembled WGS sequence"/>
</dbReference>
<reference evidence="3" key="1">
    <citation type="journal article" date="2023" name="IScience">
        <title>Live-bearing cockroach genome reveals convergent evolutionary mechanisms linked to viviparity in insects and beyond.</title>
        <authorList>
            <person name="Fouks B."/>
            <person name="Harrison M.C."/>
            <person name="Mikhailova A.A."/>
            <person name="Marchal E."/>
            <person name="English S."/>
            <person name="Carruthers M."/>
            <person name="Jennings E.C."/>
            <person name="Chiamaka E.L."/>
            <person name="Frigard R.A."/>
            <person name="Pippel M."/>
            <person name="Attardo G.M."/>
            <person name="Benoit J.B."/>
            <person name="Bornberg-Bauer E."/>
            <person name="Tobe S.S."/>
        </authorList>
    </citation>
    <scope>NUCLEOTIDE SEQUENCE</scope>
    <source>
        <strain evidence="3">Stay&amp;Tobe</strain>
    </source>
</reference>
<keyword evidence="1" id="KW-0175">Coiled coil</keyword>
<feature type="non-terminal residue" evidence="3">
    <location>
        <position position="1"/>
    </location>
</feature>
<organism evidence="3 4">
    <name type="scientific">Diploptera punctata</name>
    <name type="common">Pacific beetle cockroach</name>
    <dbReference type="NCBI Taxonomy" id="6984"/>
    <lineage>
        <taxon>Eukaryota</taxon>
        <taxon>Metazoa</taxon>
        <taxon>Ecdysozoa</taxon>
        <taxon>Arthropoda</taxon>
        <taxon>Hexapoda</taxon>
        <taxon>Insecta</taxon>
        <taxon>Pterygota</taxon>
        <taxon>Neoptera</taxon>
        <taxon>Polyneoptera</taxon>
        <taxon>Dictyoptera</taxon>
        <taxon>Blattodea</taxon>
        <taxon>Blaberoidea</taxon>
        <taxon>Blaberidae</taxon>
        <taxon>Diplopterinae</taxon>
        <taxon>Diploptera</taxon>
    </lineage>
</organism>
<keyword evidence="4" id="KW-1185">Reference proteome</keyword>
<proteinExistence type="predicted"/>
<evidence type="ECO:0000313" key="3">
    <source>
        <dbReference type="EMBL" id="KAJ9583681.1"/>
    </source>
</evidence>
<comment type="caution">
    <text evidence="3">The sequence shown here is derived from an EMBL/GenBank/DDBJ whole genome shotgun (WGS) entry which is preliminary data.</text>
</comment>
<dbReference type="AlphaFoldDB" id="A0AAD7ZNN4"/>
<dbReference type="PANTHER" id="PTHR47080:SF1">
    <property type="entry name" value="CHROMOSOME 16 OPEN READING FRAME 96"/>
    <property type="match status" value="1"/>
</dbReference>
<name>A0AAD7ZNN4_DIPPU</name>
<dbReference type="Pfam" id="PF16043">
    <property type="entry name" value="DUF4795"/>
    <property type="match status" value="1"/>
</dbReference>
<dbReference type="EMBL" id="JASPKZ010007546">
    <property type="protein sequence ID" value="KAJ9583681.1"/>
    <property type="molecule type" value="Genomic_DNA"/>
</dbReference>
<feature type="coiled-coil region" evidence="1">
    <location>
        <begin position="93"/>
        <end position="158"/>
    </location>
</feature>